<evidence type="ECO:0000313" key="2">
    <source>
        <dbReference type="EMBL" id="ACN33480.1"/>
    </source>
</evidence>
<feature type="region of interest" description="Disordered" evidence="1">
    <location>
        <begin position="1"/>
        <end position="117"/>
    </location>
</feature>
<evidence type="ECO:0000256" key="1">
    <source>
        <dbReference type="SAM" id="MobiDB-lite"/>
    </source>
</evidence>
<organism evidence="2">
    <name type="scientific">Zea mays</name>
    <name type="common">Maize</name>
    <dbReference type="NCBI Taxonomy" id="4577"/>
    <lineage>
        <taxon>Eukaryota</taxon>
        <taxon>Viridiplantae</taxon>
        <taxon>Streptophyta</taxon>
        <taxon>Embryophyta</taxon>
        <taxon>Tracheophyta</taxon>
        <taxon>Spermatophyta</taxon>
        <taxon>Magnoliopsida</taxon>
        <taxon>Liliopsida</taxon>
        <taxon>Poales</taxon>
        <taxon>Poaceae</taxon>
        <taxon>PACMAD clade</taxon>
        <taxon>Panicoideae</taxon>
        <taxon>Andropogonodae</taxon>
        <taxon>Andropogoneae</taxon>
        <taxon>Tripsacinae</taxon>
        <taxon>Zea</taxon>
    </lineage>
</organism>
<sequence length="117" mass="12070">MGIAGGGAVQGMHTHAPVPACTRTSRPRRVTGDASMAHAALPLLRTGAPSSRAEATVVRADQGQVAMPMPARSRGRVPTPPDGLSSARRGSSPVRADRRTALARGSAQPGPHPRARR</sequence>
<accession>C0PE64</accession>
<protein>
    <submittedName>
        <fullName evidence="2">Uncharacterized protein</fullName>
    </submittedName>
</protein>
<reference evidence="2" key="2">
    <citation type="submission" date="2012-06" db="EMBL/GenBank/DDBJ databases">
        <authorList>
            <person name="Yu Y."/>
            <person name="Currie J."/>
            <person name="Lomeli R."/>
            <person name="Angelova A."/>
            <person name="Collura K."/>
            <person name="Wissotski M."/>
            <person name="Campos D."/>
            <person name="Kudrna D."/>
            <person name="Golser W."/>
            <person name="Ashely E."/>
            <person name="Descour A."/>
            <person name="Fernandes J."/>
            <person name="Soderlund C."/>
            <person name="Walbot V."/>
        </authorList>
    </citation>
    <scope>NUCLEOTIDE SEQUENCE</scope>
    <source>
        <strain evidence="2">B73</strain>
    </source>
</reference>
<dbReference type="AlphaFoldDB" id="C0PE64"/>
<reference evidence="2" key="1">
    <citation type="journal article" date="2009" name="PLoS Genet.">
        <title>Sequencing, mapping, and analysis of 27,455 maize full-length cDNAs.</title>
        <authorList>
            <person name="Soderlund C."/>
            <person name="Descour A."/>
            <person name="Kudrna D."/>
            <person name="Bomhoff M."/>
            <person name="Boyd L."/>
            <person name="Currie J."/>
            <person name="Angelova A."/>
            <person name="Collura K."/>
            <person name="Wissotski M."/>
            <person name="Ashley E."/>
            <person name="Morrow D."/>
            <person name="Fernandes J."/>
            <person name="Walbot V."/>
            <person name="Yu Y."/>
        </authorList>
    </citation>
    <scope>NUCLEOTIDE SEQUENCE</scope>
    <source>
        <strain evidence="2">B73</strain>
    </source>
</reference>
<dbReference type="EMBL" id="BT066583">
    <property type="protein sequence ID" value="ACN33480.1"/>
    <property type="molecule type" value="mRNA"/>
</dbReference>
<name>C0PE64_MAIZE</name>
<proteinExistence type="evidence at transcript level"/>